<feature type="region of interest" description="Disordered" evidence="1">
    <location>
        <begin position="279"/>
        <end position="307"/>
    </location>
</feature>
<keyword evidence="4" id="KW-1185">Reference proteome</keyword>
<dbReference type="AlphaFoldDB" id="A0AAQ3M2E2"/>
<evidence type="ECO:0000256" key="1">
    <source>
        <dbReference type="SAM" id="MobiDB-lite"/>
    </source>
</evidence>
<dbReference type="GO" id="GO:0016787">
    <property type="term" value="F:hydrolase activity"/>
    <property type="evidence" value="ECO:0007669"/>
    <property type="project" value="InterPro"/>
</dbReference>
<dbReference type="SUPFAM" id="SSF53474">
    <property type="entry name" value="alpha/beta-Hydrolases"/>
    <property type="match status" value="1"/>
</dbReference>
<evidence type="ECO:0000313" key="3">
    <source>
        <dbReference type="EMBL" id="WPG98600.1"/>
    </source>
</evidence>
<gene>
    <name evidence="3" type="ORF">R9X50_00139300</name>
</gene>
<organism evidence="3 4">
    <name type="scientific">Acrodontium crateriforme</name>
    <dbReference type="NCBI Taxonomy" id="150365"/>
    <lineage>
        <taxon>Eukaryota</taxon>
        <taxon>Fungi</taxon>
        <taxon>Dikarya</taxon>
        <taxon>Ascomycota</taxon>
        <taxon>Pezizomycotina</taxon>
        <taxon>Dothideomycetes</taxon>
        <taxon>Dothideomycetidae</taxon>
        <taxon>Mycosphaerellales</taxon>
        <taxon>Teratosphaeriaceae</taxon>
        <taxon>Acrodontium</taxon>
    </lineage>
</organism>
<name>A0AAQ3M2E2_9PEZI</name>
<sequence>MWRHCRPGRTNKVPRPLQFKTHAARFSSHETISIPTQSNDALSLDIHHPTSFSPPPSSTVPPTVLIYLPRGPLLANESHEASNISLLRTSLPWTIVKLNYDHLLGQGANRFPALIHNVLAGYDWCHEHLLPKRSITRTGRSQHVGRIVVCGELLGGGLASMLALTECRATQPGIVAAALSNPITDWVGLDECAHSTRSSRRTQFAAPSLETELSTLKTQLFPNPTSSFDPFASPILFFRSAGINIPTRPPDPPLDDLEHLSLLEREEFFLEQHALSLITTETHTSQPSTPNATPEPQRRKPKASKRFPSASLCLRLPRFHISSSFLASPLEAQAKELVHQLRLSVARQNGRASETFGRKVLQSDEERDDCTRQLISEAEDCIRHAEYGGQGTSKTDRGKVERLRLWDDSPEGKRRVMDVANWLRDTFT</sequence>
<reference evidence="3 4" key="1">
    <citation type="submission" date="2023-11" db="EMBL/GenBank/DDBJ databases">
        <title>An acidophilic fungus is an integral part of prey digestion in a carnivorous sundew plant.</title>
        <authorList>
            <person name="Tsai I.J."/>
        </authorList>
    </citation>
    <scope>NUCLEOTIDE SEQUENCE [LARGE SCALE GENOMIC DNA]</scope>
    <source>
        <strain evidence="3">169a</strain>
    </source>
</reference>
<dbReference type="Gene3D" id="3.40.50.1820">
    <property type="entry name" value="alpha/beta hydrolase"/>
    <property type="match status" value="1"/>
</dbReference>
<protein>
    <recommendedName>
        <fullName evidence="2">Alpha/beta hydrolase fold-3 domain-containing protein</fullName>
    </recommendedName>
</protein>
<dbReference type="InterPro" id="IPR029058">
    <property type="entry name" value="AB_hydrolase_fold"/>
</dbReference>
<dbReference type="InterPro" id="IPR013094">
    <property type="entry name" value="AB_hydrolase_3"/>
</dbReference>
<accession>A0AAQ3M2E2</accession>
<feature type="domain" description="Alpha/beta hydrolase fold-3" evidence="2">
    <location>
        <begin position="109"/>
        <end position="235"/>
    </location>
</feature>
<evidence type="ECO:0000259" key="2">
    <source>
        <dbReference type="Pfam" id="PF07859"/>
    </source>
</evidence>
<proteinExistence type="predicted"/>
<dbReference type="Pfam" id="PF07859">
    <property type="entry name" value="Abhydrolase_3"/>
    <property type="match status" value="1"/>
</dbReference>
<evidence type="ECO:0000313" key="4">
    <source>
        <dbReference type="Proteomes" id="UP001303373"/>
    </source>
</evidence>
<dbReference type="EMBL" id="CP138581">
    <property type="protein sequence ID" value="WPG98600.1"/>
    <property type="molecule type" value="Genomic_DNA"/>
</dbReference>
<dbReference type="Proteomes" id="UP001303373">
    <property type="component" value="Chromosome 2"/>
</dbReference>
<feature type="compositionally biased region" description="Polar residues" evidence="1">
    <location>
        <begin position="279"/>
        <end position="294"/>
    </location>
</feature>